<proteinExistence type="predicted"/>
<dbReference type="Proteomes" id="UP000887565">
    <property type="component" value="Unplaced"/>
</dbReference>
<evidence type="ECO:0000313" key="2">
    <source>
        <dbReference type="WBParaSite" id="nRc.2.0.1.t41967-RA"/>
    </source>
</evidence>
<protein>
    <submittedName>
        <fullName evidence="2">Uncharacterized protein</fullName>
    </submittedName>
</protein>
<name>A0A915KV04_ROMCU</name>
<sequence>MALRYILQCLTDTRALNYPATEERKAIIQEIHREYQIEMDKRAEEKKRKDAMMLTKPAVPPEYQMTPAPIIATTTTMTTQPPANGIRTSLGAAQQALAPQAPTTSQGLQMPRPSILKRSKTRTKVLPWPQRRSVKDTSCQKEDCHKNELNALMRSNVNLPQHVEITQGDLH</sequence>
<keyword evidence="1" id="KW-1185">Reference proteome</keyword>
<organism evidence="1 2">
    <name type="scientific">Romanomermis culicivorax</name>
    <name type="common">Nematode worm</name>
    <dbReference type="NCBI Taxonomy" id="13658"/>
    <lineage>
        <taxon>Eukaryota</taxon>
        <taxon>Metazoa</taxon>
        <taxon>Ecdysozoa</taxon>
        <taxon>Nematoda</taxon>
        <taxon>Enoplea</taxon>
        <taxon>Dorylaimia</taxon>
        <taxon>Mermithida</taxon>
        <taxon>Mermithoidea</taxon>
        <taxon>Mermithidae</taxon>
        <taxon>Romanomermis</taxon>
    </lineage>
</organism>
<reference evidence="2" key="1">
    <citation type="submission" date="2022-11" db="UniProtKB">
        <authorList>
            <consortium name="WormBaseParasite"/>
        </authorList>
    </citation>
    <scope>IDENTIFICATION</scope>
</reference>
<evidence type="ECO:0000313" key="1">
    <source>
        <dbReference type="Proteomes" id="UP000887565"/>
    </source>
</evidence>
<accession>A0A915KV04</accession>
<dbReference type="AlphaFoldDB" id="A0A915KV04"/>
<dbReference type="WBParaSite" id="nRc.2.0.1.t41967-RA">
    <property type="protein sequence ID" value="nRc.2.0.1.t41967-RA"/>
    <property type="gene ID" value="nRc.2.0.1.g41967"/>
</dbReference>